<gene>
    <name evidence="1" type="ORF">BU52_03210</name>
</gene>
<sequence length="106" mass="11998">MEQEHPLVRDVFPDLIAELATLLEDEGERELASCVWDVRLAAMCDCGDDFCQSIHTAVHQKGTPYGEGHRCVPLLPSEGMLLLDVVYGRIMYIEKLNRAPMRSRKP</sequence>
<dbReference type="eggNOG" id="ENOG50346H3">
    <property type="taxonomic scope" value="Bacteria"/>
</dbReference>
<dbReference type="OrthoDB" id="2874394at2"/>
<accession>A0A081XZU9</accession>
<comment type="caution">
    <text evidence="1">The sequence shown here is derived from an EMBL/GenBank/DDBJ whole genome shotgun (WGS) entry which is preliminary data.</text>
</comment>
<organism evidence="1 2">
    <name type="scientific">Streptomyces toyocaensis</name>
    <dbReference type="NCBI Taxonomy" id="55952"/>
    <lineage>
        <taxon>Bacteria</taxon>
        <taxon>Bacillati</taxon>
        <taxon>Actinomycetota</taxon>
        <taxon>Actinomycetes</taxon>
        <taxon>Kitasatosporales</taxon>
        <taxon>Streptomycetaceae</taxon>
        <taxon>Streptomyces</taxon>
    </lineage>
</organism>
<reference evidence="1 2" key="1">
    <citation type="submission" date="2014-02" db="EMBL/GenBank/DDBJ databases">
        <title>The genome announcement of Streptomyces toyocaensis NRRL15009.</title>
        <authorList>
            <person name="Hong H.-J."/>
            <person name="Kwun M.J."/>
        </authorList>
    </citation>
    <scope>NUCLEOTIDE SEQUENCE [LARGE SCALE GENOMIC DNA]</scope>
    <source>
        <strain evidence="1 2">NRRL 15009</strain>
    </source>
</reference>
<dbReference type="Proteomes" id="UP000028341">
    <property type="component" value="Unassembled WGS sequence"/>
</dbReference>
<dbReference type="RefSeq" id="WP_051857849.1">
    <property type="nucleotide sequence ID" value="NZ_JBFADL010000048.1"/>
</dbReference>
<dbReference type="AlphaFoldDB" id="A0A081XZU9"/>
<protein>
    <submittedName>
        <fullName evidence="1">Uncharacterized protein</fullName>
    </submittedName>
</protein>
<keyword evidence="2" id="KW-1185">Reference proteome</keyword>
<name>A0A081XZU9_STRTO</name>
<dbReference type="EMBL" id="JFCB01000001">
    <property type="protein sequence ID" value="KES09072.1"/>
    <property type="molecule type" value="Genomic_DNA"/>
</dbReference>
<evidence type="ECO:0000313" key="1">
    <source>
        <dbReference type="EMBL" id="KES09072.1"/>
    </source>
</evidence>
<evidence type="ECO:0000313" key="2">
    <source>
        <dbReference type="Proteomes" id="UP000028341"/>
    </source>
</evidence>
<proteinExistence type="predicted"/>